<feature type="region of interest" description="Disordered" evidence="1">
    <location>
        <begin position="447"/>
        <end position="468"/>
    </location>
</feature>
<dbReference type="EMBL" id="CP061800">
    <property type="protein sequence ID" value="QTA91828.1"/>
    <property type="molecule type" value="Genomic_DNA"/>
</dbReference>
<sequence>MLRKLSITLIVFLFMLPPFFIWGAAGISYAELTKENLKKREKLRNAVNRGVLSIYDIPFEIYVKLEMWTEIGFIFEANNKNMIKYKLPGVYYSRPYIVNNKVWIFENAANGEIYIFDPDTLRFSDKLKNEAYAKYAGGVRKIFGNTVISGGSDKDVDAAVIWDTDINEVRTIKLGAGHYVGSIEVEGNTLYISSCGEVINAWDYDTLEFSGNYSANQDNADWNKKECITGIRIIHDKLIGVGEKTVFVWDIEGQNLLKTYPKALNNSIVFFYKKYMVEYKNNRFAVRNLENEKLIKKIKAEKSIEDLIVTSKRILANHRDELLILALRHNKGLLFYDFNTLKLIKKIEAKGESLTAHKHTIFATDDRHVYKYDIAYKDEEKYQNFLETIRPNNIALNKNTYYQLLRRLLYYPEIIEKSWISKNFLALHELSVSHSFKYGKIGERFVSDDTDNPDDDSGGKSPNPGNRYKEDVYGYKAVYEVRNTSDNRYFVRMAAAWSGEYGKASAYDDESWEAKDDSKRGFAKQSFFIAPNKGKYKNQFEVGEKEPVNLIIYPMRIEKVSEGYYKGLMNALSHKNEDISLIDKYIGDKLIKDWHDKLTQRKNEILKNKEKDSGFWPF</sequence>
<name>A0A975GT76_9BACT</name>
<organism evidence="2 3">
    <name type="scientific">Desulfonema magnum</name>
    <dbReference type="NCBI Taxonomy" id="45655"/>
    <lineage>
        <taxon>Bacteria</taxon>
        <taxon>Pseudomonadati</taxon>
        <taxon>Thermodesulfobacteriota</taxon>
        <taxon>Desulfobacteria</taxon>
        <taxon>Desulfobacterales</taxon>
        <taxon>Desulfococcaceae</taxon>
        <taxon>Desulfonema</taxon>
    </lineage>
</organism>
<dbReference type="Gene3D" id="2.130.10.10">
    <property type="entry name" value="YVTN repeat-like/Quinoprotein amine dehydrogenase"/>
    <property type="match status" value="1"/>
</dbReference>
<reference evidence="2" key="1">
    <citation type="journal article" date="2021" name="Microb. Physiol.">
        <title>Proteogenomic Insights into the Physiology of Marine, Sulfate-Reducing, Filamentous Desulfonema limicola and Desulfonema magnum.</title>
        <authorList>
            <person name="Schnaars V."/>
            <person name="Wohlbrand L."/>
            <person name="Scheve S."/>
            <person name="Hinrichs C."/>
            <person name="Reinhardt R."/>
            <person name="Rabus R."/>
        </authorList>
    </citation>
    <scope>NUCLEOTIDE SEQUENCE</scope>
    <source>
        <strain evidence="2">4be13</strain>
    </source>
</reference>
<evidence type="ECO:0000313" key="2">
    <source>
        <dbReference type="EMBL" id="QTA91828.1"/>
    </source>
</evidence>
<accession>A0A975GT76</accession>
<evidence type="ECO:0000313" key="3">
    <source>
        <dbReference type="Proteomes" id="UP000663722"/>
    </source>
</evidence>
<dbReference type="AlphaFoldDB" id="A0A975GT76"/>
<proteinExistence type="predicted"/>
<dbReference type="InterPro" id="IPR015943">
    <property type="entry name" value="WD40/YVTN_repeat-like_dom_sf"/>
</dbReference>
<evidence type="ECO:0000256" key="1">
    <source>
        <dbReference type="SAM" id="MobiDB-lite"/>
    </source>
</evidence>
<dbReference type="RefSeq" id="WP_207679438.1">
    <property type="nucleotide sequence ID" value="NZ_CP061800.1"/>
</dbReference>
<protein>
    <submittedName>
        <fullName evidence="2">WD40-repeat-containing</fullName>
    </submittedName>
</protein>
<dbReference type="SUPFAM" id="SSF50998">
    <property type="entry name" value="Quinoprotein alcohol dehydrogenase-like"/>
    <property type="match status" value="1"/>
</dbReference>
<gene>
    <name evidence="2" type="ORF">dnm_079020</name>
</gene>
<dbReference type="KEGG" id="dmm:dnm_079020"/>
<dbReference type="Proteomes" id="UP000663722">
    <property type="component" value="Chromosome"/>
</dbReference>
<dbReference type="InterPro" id="IPR011047">
    <property type="entry name" value="Quinoprotein_ADH-like_sf"/>
</dbReference>
<keyword evidence="3" id="KW-1185">Reference proteome</keyword>